<evidence type="ECO:0000256" key="1">
    <source>
        <dbReference type="SAM" id="MobiDB-lite"/>
    </source>
</evidence>
<evidence type="ECO:0000313" key="2">
    <source>
        <dbReference type="EMBL" id="CAF2094585.1"/>
    </source>
</evidence>
<dbReference type="Proteomes" id="UP001295469">
    <property type="component" value="Chromosome A05"/>
</dbReference>
<organism evidence="2">
    <name type="scientific">Brassica napus</name>
    <name type="common">Rape</name>
    <dbReference type="NCBI Taxonomy" id="3708"/>
    <lineage>
        <taxon>Eukaryota</taxon>
        <taxon>Viridiplantae</taxon>
        <taxon>Streptophyta</taxon>
        <taxon>Embryophyta</taxon>
        <taxon>Tracheophyta</taxon>
        <taxon>Spermatophyta</taxon>
        <taxon>Magnoliopsida</taxon>
        <taxon>eudicotyledons</taxon>
        <taxon>Gunneridae</taxon>
        <taxon>Pentapetalae</taxon>
        <taxon>rosids</taxon>
        <taxon>malvids</taxon>
        <taxon>Brassicales</taxon>
        <taxon>Brassicaceae</taxon>
        <taxon>Brassiceae</taxon>
        <taxon>Brassica</taxon>
    </lineage>
</organism>
<feature type="region of interest" description="Disordered" evidence="1">
    <location>
        <begin position="1"/>
        <end position="43"/>
    </location>
</feature>
<name>A0A816T718_BRANA</name>
<reference evidence="2" key="1">
    <citation type="submission" date="2021-01" db="EMBL/GenBank/DDBJ databases">
        <authorList>
            <consortium name="Genoscope - CEA"/>
            <person name="William W."/>
        </authorList>
    </citation>
    <scope>NUCLEOTIDE SEQUENCE</scope>
</reference>
<sequence length="108" mass="12512">MRLGWNGNQSVQQKEGQIYRPGRWLDRENERDAVRETEEERRRRIKGKSIVGTTCEKEDNQGPMRVASGVLKISEPIPMQIPENQVYVEKGGAKSNIEKPMKCYRSHL</sequence>
<accession>A0A816T718</accession>
<protein>
    <submittedName>
        <fullName evidence="2">(rape) hypothetical protein</fullName>
    </submittedName>
</protein>
<proteinExistence type="predicted"/>
<dbReference type="EMBL" id="HG994359">
    <property type="protein sequence ID" value="CAF2094585.1"/>
    <property type="molecule type" value="Genomic_DNA"/>
</dbReference>
<dbReference type="AlphaFoldDB" id="A0A816T718"/>
<feature type="compositionally biased region" description="Basic and acidic residues" evidence="1">
    <location>
        <begin position="23"/>
        <end position="42"/>
    </location>
</feature>
<gene>
    <name evidence="2" type="ORF">DARMORV10_A05P06200.1</name>
</gene>
<feature type="compositionally biased region" description="Polar residues" evidence="1">
    <location>
        <begin position="1"/>
        <end position="15"/>
    </location>
</feature>